<comment type="caution">
    <text evidence="2">The sequence shown here is derived from an EMBL/GenBank/DDBJ whole genome shotgun (WGS) entry which is preliminary data.</text>
</comment>
<dbReference type="EMBL" id="CAJZBQ010000003">
    <property type="protein sequence ID" value="CAG9311079.1"/>
    <property type="molecule type" value="Genomic_DNA"/>
</dbReference>
<evidence type="ECO:0000256" key="1">
    <source>
        <dbReference type="SAM" id="MobiDB-lite"/>
    </source>
</evidence>
<evidence type="ECO:0000313" key="2">
    <source>
        <dbReference type="EMBL" id="CAG9311079.1"/>
    </source>
</evidence>
<accession>A0AAU9IH14</accession>
<gene>
    <name evidence="2" type="ORF">BSTOLATCC_MIC2781</name>
</gene>
<dbReference type="Proteomes" id="UP001162131">
    <property type="component" value="Unassembled WGS sequence"/>
</dbReference>
<feature type="compositionally biased region" description="Polar residues" evidence="1">
    <location>
        <begin position="424"/>
        <end position="433"/>
    </location>
</feature>
<protein>
    <submittedName>
        <fullName evidence="2">Uncharacterized protein</fullName>
    </submittedName>
</protein>
<feature type="region of interest" description="Disordered" evidence="1">
    <location>
        <begin position="523"/>
        <end position="546"/>
    </location>
</feature>
<feature type="compositionally biased region" description="Basic and acidic residues" evidence="1">
    <location>
        <begin position="388"/>
        <end position="415"/>
    </location>
</feature>
<dbReference type="InterPro" id="IPR015915">
    <property type="entry name" value="Kelch-typ_b-propeller"/>
</dbReference>
<sequence length="576" mass="64482">MGACISKEDVAAQKKRQQKGDLKVPEFFYLNRLNKKILQLHPDAKINKIQIPNPFDLHTESAIGYLSKTRIMLAGGTDSTSCLTNDAFIIDIDGMRLYNICGLPIPAKEGTLIEHNGFVYYTGGLIEAEDEAYYLNEEPAPLMRYSIKNNSWEYLEISEKNGEVTLFIPKKVMEKEDEGKISPKYDKNFPLSDIILPGVFLYGKKIFFIGGHSVNIHGKIKMNKNVYSLNLDSLEFVKENFKLAIKAAKPACGIDGDKVIIAGGHDPNTGKSNSQVYVVNIAEADIGSKNLEPLSFELSEGYPAIISTSSPIFISFPKFAFWNVKKECWESYDIGITKKDPKMSKKAKRKSLKISSLDTEDSEPKSQKSTNSFEANKSEKEEESENSSEIKDKDSIDSAAQEEKPVKIKSPKIEAPEIEEESHSFSNDKSQSIKAPPQAPIRLPPGKVDIVARQLMADLKLGSKILPILNKHSEKKYKENIINLNPKLRRPKIHLEEYSDISSSEEEQEPKIRKKISSSVLLKEKQENSSSSLTDDKSELIIDPNGDISPIQVKKIISQNGKANTEFKLSLKSAWS</sequence>
<reference evidence="2" key="1">
    <citation type="submission" date="2021-09" db="EMBL/GenBank/DDBJ databases">
        <authorList>
            <consortium name="AG Swart"/>
            <person name="Singh M."/>
            <person name="Singh A."/>
            <person name="Seah K."/>
            <person name="Emmerich C."/>
        </authorList>
    </citation>
    <scope>NUCLEOTIDE SEQUENCE</scope>
    <source>
        <strain evidence="2">ATCC30299</strain>
    </source>
</reference>
<dbReference type="Gene3D" id="2.120.10.80">
    <property type="entry name" value="Kelch-type beta propeller"/>
    <property type="match status" value="1"/>
</dbReference>
<proteinExistence type="predicted"/>
<evidence type="ECO:0000313" key="3">
    <source>
        <dbReference type="Proteomes" id="UP001162131"/>
    </source>
</evidence>
<dbReference type="SUPFAM" id="SSF117281">
    <property type="entry name" value="Kelch motif"/>
    <property type="match status" value="1"/>
</dbReference>
<dbReference type="AlphaFoldDB" id="A0AAU9IH14"/>
<feature type="region of interest" description="Disordered" evidence="1">
    <location>
        <begin position="345"/>
        <end position="444"/>
    </location>
</feature>
<organism evidence="2 3">
    <name type="scientific">Blepharisma stoltei</name>
    <dbReference type="NCBI Taxonomy" id="1481888"/>
    <lineage>
        <taxon>Eukaryota</taxon>
        <taxon>Sar</taxon>
        <taxon>Alveolata</taxon>
        <taxon>Ciliophora</taxon>
        <taxon>Postciliodesmatophora</taxon>
        <taxon>Heterotrichea</taxon>
        <taxon>Heterotrichida</taxon>
        <taxon>Blepharismidae</taxon>
        <taxon>Blepharisma</taxon>
    </lineage>
</organism>
<name>A0AAU9IH14_9CILI</name>
<keyword evidence="3" id="KW-1185">Reference proteome</keyword>